<dbReference type="InterPro" id="IPR009061">
    <property type="entry name" value="DNA-bd_dom_put_sf"/>
</dbReference>
<protein>
    <submittedName>
        <fullName evidence="6">MerR family transcriptional regulator</fullName>
    </submittedName>
</protein>
<accession>A0A368YBU9</accession>
<keyword evidence="1" id="KW-0805">Transcription regulation</keyword>
<dbReference type="CDD" id="cd01106">
    <property type="entry name" value="HTH_TipAL-Mta"/>
    <property type="match status" value="1"/>
</dbReference>
<dbReference type="AlphaFoldDB" id="A0A368YBU9"/>
<proteinExistence type="predicted"/>
<dbReference type="SUPFAM" id="SSF89082">
    <property type="entry name" value="Antibiotic binding domain of TipA-like multidrug resistance regulators"/>
    <property type="match status" value="1"/>
</dbReference>
<dbReference type="SUPFAM" id="SSF46955">
    <property type="entry name" value="Putative DNA-binding domain"/>
    <property type="match status" value="1"/>
</dbReference>
<dbReference type="PRINTS" id="PR00040">
    <property type="entry name" value="HTHMERR"/>
</dbReference>
<dbReference type="OrthoDB" id="9814833at2"/>
<evidence type="ECO:0000313" key="7">
    <source>
        <dbReference type="Proteomes" id="UP000252585"/>
    </source>
</evidence>
<dbReference type="Pfam" id="PF07739">
    <property type="entry name" value="TipAS"/>
    <property type="match status" value="1"/>
</dbReference>
<dbReference type="Gene3D" id="1.10.490.50">
    <property type="entry name" value="Antibiotic binding domain of TipA-like multidrug resistance regulators"/>
    <property type="match status" value="1"/>
</dbReference>
<evidence type="ECO:0000259" key="5">
    <source>
        <dbReference type="PROSITE" id="PS50937"/>
    </source>
</evidence>
<dbReference type="Pfam" id="PF13411">
    <property type="entry name" value="MerR_1"/>
    <property type="match status" value="1"/>
</dbReference>
<dbReference type="EMBL" id="QPJJ01000002">
    <property type="protein sequence ID" value="RCW76908.1"/>
    <property type="molecule type" value="Genomic_DNA"/>
</dbReference>
<feature type="domain" description="HTH merR-type" evidence="5">
    <location>
        <begin position="1"/>
        <end position="69"/>
    </location>
</feature>
<evidence type="ECO:0000256" key="1">
    <source>
        <dbReference type="ARBA" id="ARBA00023015"/>
    </source>
</evidence>
<dbReference type="Gene3D" id="1.10.1660.10">
    <property type="match status" value="1"/>
</dbReference>
<reference evidence="6 7" key="1">
    <citation type="submission" date="2018-07" db="EMBL/GenBank/DDBJ databases">
        <title>Genomic Encyclopedia of Type Strains, Phase IV (KMG-IV): sequencing the most valuable type-strain genomes for metagenomic binning, comparative biology and taxonomic classification.</title>
        <authorList>
            <person name="Goeker M."/>
        </authorList>
    </citation>
    <scope>NUCLEOTIDE SEQUENCE [LARGE SCALE GENOMIC DNA]</scope>
    <source>
        <strain evidence="6 7">DSM 27696</strain>
    </source>
</reference>
<dbReference type="PROSITE" id="PS50937">
    <property type="entry name" value="HTH_MERR_2"/>
    <property type="match status" value="1"/>
</dbReference>
<keyword evidence="3" id="KW-0010">Activator</keyword>
<name>A0A368YBU9_9BACI</name>
<dbReference type="GO" id="GO:0003677">
    <property type="term" value="F:DNA binding"/>
    <property type="evidence" value="ECO:0007669"/>
    <property type="project" value="UniProtKB-KW"/>
</dbReference>
<evidence type="ECO:0000256" key="3">
    <source>
        <dbReference type="ARBA" id="ARBA00023159"/>
    </source>
</evidence>
<dbReference type="Proteomes" id="UP000252585">
    <property type="component" value="Unassembled WGS sequence"/>
</dbReference>
<dbReference type="InterPro" id="IPR000551">
    <property type="entry name" value="MerR-type_HTH_dom"/>
</dbReference>
<keyword evidence="2" id="KW-0238">DNA-binding</keyword>
<gene>
    <name evidence="6" type="ORF">DFR57_102183</name>
</gene>
<comment type="caution">
    <text evidence="6">The sequence shown here is derived from an EMBL/GenBank/DDBJ whole genome shotgun (WGS) entry which is preliminary data.</text>
</comment>
<dbReference type="InterPro" id="IPR036244">
    <property type="entry name" value="TipA-like_antibiotic-bd"/>
</dbReference>
<dbReference type="SMART" id="SM00422">
    <property type="entry name" value="HTH_MERR"/>
    <property type="match status" value="1"/>
</dbReference>
<keyword evidence="4" id="KW-0804">Transcription</keyword>
<dbReference type="InterPro" id="IPR047057">
    <property type="entry name" value="MerR_fam"/>
</dbReference>
<sequence>MKVKDVAALSGISVRTLHHYDAIGLLRPEKVTNSGYRNYSDEDLSKLQQILFFKELGFPLKKIKELISDEKFNRLETLQTHQELLLQKREKLDLMLATIEKTIQKEKGGEKMANEEKFKGFDFRINPYEKEAREKYGDQKVDEATNKVENMTEENQEEMNEIYRELAAIKDTDPTSEKAQLAIKKWYNFLQDNFSTYSPEAFQGLGMMYMADERFTKNIDQFGSGLAQFMSEAMNEFGKRLKK</sequence>
<organism evidence="6 7">
    <name type="scientific">Saliterribacillus persicus</name>
    <dbReference type="NCBI Taxonomy" id="930114"/>
    <lineage>
        <taxon>Bacteria</taxon>
        <taxon>Bacillati</taxon>
        <taxon>Bacillota</taxon>
        <taxon>Bacilli</taxon>
        <taxon>Bacillales</taxon>
        <taxon>Bacillaceae</taxon>
        <taxon>Saliterribacillus</taxon>
    </lineage>
</organism>
<dbReference type="GO" id="GO:0003700">
    <property type="term" value="F:DNA-binding transcription factor activity"/>
    <property type="evidence" value="ECO:0007669"/>
    <property type="project" value="InterPro"/>
</dbReference>
<evidence type="ECO:0000256" key="2">
    <source>
        <dbReference type="ARBA" id="ARBA00023125"/>
    </source>
</evidence>
<dbReference type="InterPro" id="IPR012925">
    <property type="entry name" value="TipAS_dom"/>
</dbReference>
<keyword evidence="7" id="KW-1185">Reference proteome</keyword>
<dbReference type="RefSeq" id="WP_114351672.1">
    <property type="nucleotide sequence ID" value="NZ_QPJJ01000002.1"/>
</dbReference>
<evidence type="ECO:0000313" key="6">
    <source>
        <dbReference type="EMBL" id="RCW76908.1"/>
    </source>
</evidence>
<dbReference type="PANTHER" id="PTHR30204">
    <property type="entry name" value="REDOX-CYCLING DRUG-SENSING TRANSCRIPTIONAL ACTIVATOR SOXR"/>
    <property type="match status" value="1"/>
</dbReference>
<evidence type="ECO:0000256" key="4">
    <source>
        <dbReference type="ARBA" id="ARBA00023163"/>
    </source>
</evidence>
<dbReference type="PANTHER" id="PTHR30204:SF90">
    <property type="entry name" value="HTH-TYPE TRANSCRIPTIONAL ACTIVATOR MTA"/>
    <property type="match status" value="1"/>
</dbReference>